<organism evidence="4 5">
    <name type="scientific">Desulfovibrio piger</name>
    <dbReference type="NCBI Taxonomy" id="901"/>
    <lineage>
        <taxon>Bacteria</taxon>
        <taxon>Pseudomonadati</taxon>
        <taxon>Thermodesulfobacteriota</taxon>
        <taxon>Desulfovibrionia</taxon>
        <taxon>Desulfovibrionales</taxon>
        <taxon>Desulfovibrionaceae</taxon>
        <taxon>Desulfovibrio</taxon>
    </lineage>
</organism>
<dbReference type="Gene3D" id="3.30.420.10">
    <property type="entry name" value="Ribonuclease H-like superfamily/Ribonuclease H"/>
    <property type="match status" value="1"/>
</dbReference>
<reference evidence="5" key="1">
    <citation type="submission" date="2016-10" db="EMBL/GenBank/DDBJ databases">
        <authorList>
            <person name="Wegmann U."/>
        </authorList>
    </citation>
    <scope>NUCLEOTIDE SEQUENCE [LARGE SCALE GENOMIC DNA]</scope>
</reference>
<evidence type="ECO:0000313" key="4">
    <source>
        <dbReference type="EMBL" id="SFV72387.1"/>
    </source>
</evidence>
<dbReference type="GO" id="GO:0003676">
    <property type="term" value="F:nucleic acid binding"/>
    <property type="evidence" value="ECO:0007669"/>
    <property type="project" value="InterPro"/>
</dbReference>
<comment type="function">
    <text evidence="1">DNA polymerase III is a complex, multichain enzyme responsible for most of the replicative synthesis in bacteria. The epsilon subunit contain the editing function and is a proofreading 3'-5' exonuclease.</text>
</comment>
<keyword evidence="4" id="KW-0378">Hydrolase</keyword>
<evidence type="ECO:0000256" key="2">
    <source>
        <dbReference type="ARBA" id="ARBA00026073"/>
    </source>
</evidence>
<dbReference type="GO" id="GO:0006259">
    <property type="term" value="P:DNA metabolic process"/>
    <property type="evidence" value="ECO:0007669"/>
    <property type="project" value="UniProtKB-ARBA"/>
</dbReference>
<dbReference type="Proteomes" id="UP000186323">
    <property type="component" value="Chromosome I"/>
</dbReference>
<dbReference type="FunFam" id="3.30.420.10:FF:000045">
    <property type="entry name" value="3'-5' exonuclease DinG"/>
    <property type="match status" value="1"/>
</dbReference>
<evidence type="ECO:0000259" key="3">
    <source>
        <dbReference type="SMART" id="SM00479"/>
    </source>
</evidence>
<dbReference type="Pfam" id="PF00929">
    <property type="entry name" value="RNase_T"/>
    <property type="match status" value="1"/>
</dbReference>
<dbReference type="InterPro" id="IPR012337">
    <property type="entry name" value="RNaseH-like_sf"/>
</dbReference>
<evidence type="ECO:0000313" key="5">
    <source>
        <dbReference type="Proteomes" id="UP000186323"/>
    </source>
</evidence>
<keyword evidence="4" id="KW-0269">Exonuclease</keyword>
<dbReference type="PANTHER" id="PTHR30231:SF42">
    <property type="entry name" value="EXONUCLEASE"/>
    <property type="match status" value="1"/>
</dbReference>
<accession>A0A1K1LCF0</accession>
<dbReference type="InterPro" id="IPR036397">
    <property type="entry name" value="RNaseH_sf"/>
</dbReference>
<gene>
    <name evidence="4" type="ORF">DESPIGER_0499</name>
</gene>
<dbReference type="PANTHER" id="PTHR30231">
    <property type="entry name" value="DNA POLYMERASE III SUBUNIT EPSILON"/>
    <property type="match status" value="1"/>
</dbReference>
<keyword evidence="5" id="KW-1185">Reference proteome</keyword>
<feature type="domain" description="Exonuclease" evidence="3">
    <location>
        <begin position="5"/>
        <end position="167"/>
    </location>
</feature>
<dbReference type="InterPro" id="IPR013520">
    <property type="entry name" value="Ribonucl_H"/>
</dbReference>
<sequence>MMTGRYVALDFETSGYAAHSACAVGLCRIEGGVVTDRFYSLIRPPSSRVLFTHVHGLTWPLLKDAPTFTELWPQLAAFMEGAQALLAHNAGFDRRVLHASCQALGLVQPQLPFLCTLKGARRSLPLASRALDSVCDYFGIPLDHHHAGSDARACAEIYLRLRGLGVTDGQMKL</sequence>
<dbReference type="CDD" id="cd06130">
    <property type="entry name" value="DNA_pol_III_epsilon_like"/>
    <property type="match status" value="1"/>
</dbReference>
<dbReference type="EMBL" id="LT630450">
    <property type="protein sequence ID" value="SFV72387.1"/>
    <property type="molecule type" value="Genomic_DNA"/>
</dbReference>
<keyword evidence="4" id="KW-0540">Nuclease</keyword>
<evidence type="ECO:0000256" key="1">
    <source>
        <dbReference type="ARBA" id="ARBA00025483"/>
    </source>
</evidence>
<dbReference type="KEGG" id="dpg:DESPIGER_0499"/>
<dbReference type="SMART" id="SM00479">
    <property type="entry name" value="EXOIII"/>
    <property type="match status" value="1"/>
</dbReference>
<name>A0A1K1LCF0_9BACT</name>
<dbReference type="AlphaFoldDB" id="A0A1K1LCF0"/>
<dbReference type="GO" id="GO:0005829">
    <property type="term" value="C:cytosol"/>
    <property type="evidence" value="ECO:0007669"/>
    <property type="project" value="TreeGrafter"/>
</dbReference>
<comment type="subunit">
    <text evidence="2">DNA polymerase III contains a core (composed of alpha, epsilon and theta chains) that associates with a tau subunit. This core dimerizes to form the POLIII' complex. PolIII' associates with the gamma complex (composed of gamma, delta, delta', psi and chi chains) and with the beta chain to form the complete DNA polymerase III complex.</text>
</comment>
<proteinExistence type="predicted"/>
<protein>
    <submittedName>
        <fullName evidence="4">Exonuclease</fullName>
    </submittedName>
</protein>
<dbReference type="GO" id="GO:0008408">
    <property type="term" value="F:3'-5' exonuclease activity"/>
    <property type="evidence" value="ECO:0007669"/>
    <property type="project" value="TreeGrafter"/>
</dbReference>
<dbReference type="RefSeq" id="WP_072332651.1">
    <property type="nucleotide sequence ID" value="NZ_CALJDE010000069.1"/>
</dbReference>
<dbReference type="SUPFAM" id="SSF53098">
    <property type="entry name" value="Ribonuclease H-like"/>
    <property type="match status" value="1"/>
</dbReference>
<dbReference type="OrthoDB" id="9804290at2"/>